<dbReference type="SMART" id="SM00873">
    <property type="entry name" value="B3_4"/>
    <property type="match status" value="1"/>
</dbReference>
<keyword evidence="4 15" id="KW-0963">Cytoplasm</keyword>
<dbReference type="NCBIfam" id="TIGR00472">
    <property type="entry name" value="pheT_bact"/>
    <property type="match status" value="1"/>
</dbReference>
<dbReference type="SMART" id="SM00874">
    <property type="entry name" value="B5"/>
    <property type="match status" value="1"/>
</dbReference>
<evidence type="ECO:0000256" key="3">
    <source>
        <dbReference type="ARBA" id="ARBA00011209"/>
    </source>
</evidence>
<evidence type="ECO:0000256" key="7">
    <source>
        <dbReference type="ARBA" id="ARBA00022723"/>
    </source>
</evidence>
<keyword evidence="21" id="KW-1185">Reference proteome</keyword>
<evidence type="ECO:0000256" key="14">
    <source>
        <dbReference type="ARBA" id="ARBA00049255"/>
    </source>
</evidence>
<dbReference type="PROSITE" id="PS51483">
    <property type="entry name" value="B5"/>
    <property type="match status" value="1"/>
</dbReference>
<dbReference type="HAMAP" id="MF_00283">
    <property type="entry name" value="Phe_tRNA_synth_beta1"/>
    <property type="match status" value="1"/>
</dbReference>
<dbReference type="InterPro" id="IPR033714">
    <property type="entry name" value="tRNA_bind_bactPheRS"/>
</dbReference>
<dbReference type="GO" id="GO:0000049">
    <property type="term" value="F:tRNA binding"/>
    <property type="evidence" value="ECO:0007669"/>
    <property type="project" value="UniProtKB-UniRule"/>
</dbReference>
<evidence type="ECO:0000256" key="6">
    <source>
        <dbReference type="ARBA" id="ARBA00022598"/>
    </source>
</evidence>
<keyword evidence="13 15" id="KW-0030">Aminoacyl-tRNA synthetase</keyword>
<evidence type="ECO:0000259" key="19">
    <source>
        <dbReference type="PROSITE" id="PS51483"/>
    </source>
</evidence>
<dbReference type="InterPro" id="IPR005146">
    <property type="entry name" value="B3/B4_tRNA-bd"/>
</dbReference>
<keyword evidence="10 15" id="KW-0460">Magnesium</keyword>
<dbReference type="InterPro" id="IPR041616">
    <property type="entry name" value="PheRS_beta_core"/>
</dbReference>
<organism evidence="20 21">
    <name type="scientific">Eubacterium ruminantium</name>
    <dbReference type="NCBI Taxonomy" id="42322"/>
    <lineage>
        <taxon>Bacteria</taxon>
        <taxon>Bacillati</taxon>
        <taxon>Bacillota</taxon>
        <taxon>Clostridia</taxon>
        <taxon>Eubacteriales</taxon>
        <taxon>Eubacteriaceae</taxon>
        <taxon>Eubacterium</taxon>
    </lineage>
</organism>
<dbReference type="EMBL" id="FUXA01000012">
    <property type="protein sequence ID" value="SJZ90535.1"/>
    <property type="molecule type" value="Genomic_DNA"/>
</dbReference>
<feature type="binding site" evidence="15">
    <location>
        <position position="473"/>
    </location>
    <ligand>
        <name>Mg(2+)</name>
        <dbReference type="ChEBI" id="CHEBI:18420"/>
        <note>shared with alpha subunit</note>
    </ligand>
</feature>
<protein>
    <recommendedName>
        <fullName evidence="15">Phenylalanine--tRNA ligase beta subunit</fullName>
        <ecNumber evidence="15">6.1.1.20</ecNumber>
    </recommendedName>
    <alternativeName>
        <fullName evidence="15">Phenylalanyl-tRNA synthetase beta subunit</fullName>
        <shortName evidence="15">PheRS</shortName>
    </alternativeName>
</protein>
<dbReference type="PANTHER" id="PTHR10947:SF0">
    <property type="entry name" value="PHENYLALANINE--TRNA LIGASE BETA SUBUNIT"/>
    <property type="match status" value="1"/>
</dbReference>
<gene>
    <name evidence="15" type="primary">pheT</name>
    <name evidence="20" type="ORF">SAMN02745110_01968</name>
</gene>
<dbReference type="GO" id="GO:0004826">
    <property type="term" value="F:phenylalanine-tRNA ligase activity"/>
    <property type="evidence" value="ECO:0007669"/>
    <property type="project" value="UniProtKB-UniRule"/>
</dbReference>
<dbReference type="GO" id="GO:0000287">
    <property type="term" value="F:magnesium ion binding"/>
    <property type="evidence" value="ECO:0007669"/>
    <property type="project" value="UniProtKB-UniRule"/>
</dbReference>
<keyword evidence="12 15" id="KW-0648">Protein biosynthesis</keyword>
<proteinExistence type="inferred from homology"/>
<comment type="catalytic activity">
    <reaction evidence="14 15">
        <text>tRNA(Phe) + L-phenylalanine + ATP = L-phenylalanyl-tRNA(Phe) + AMP + diphosphate + H(+)</text>
        <dbReference type="Rhea" id="RHEA:19413"/>
        <dbReference type="Rhea" id="RHEA-COMP:9668"/>
        <dbReference type="Rhea" id="RHEA-COMP:9699"/>
        <dbReference type="ChEBI" id="CHEBI:15378"/>
        <dbReference type="ChEBI" id="CHEBI:30616"/>
        <dbReference type="ChEBI" id="CHEBI:33019"/>
        <dbReference type="ChEBI" id="CHEBI:58095"/>
        <dbReference type="ChEBI" id="CHEBI:78442"/>
        <dbReference type="ChEBI" id="CHEBI:78531"/>
        <dbReference type="ChEBI" id="CHEBI:456215"/>
        <dbReference type="EC" id="6.1.1.20"/>
    </reaction>
</comment>
<evidence type="ECO:0000256" key="12">
    <source>
        <dbReference type="ARBA" id="ARBA00022917"/>
    </source>
</evidence>
<comment type="similarity">
    <text evidence="2 15">Belongs to the phenylalanyl-tRNA synthetase beta subunit family. Type 1 subfamily.</text>
</comment>
<evidence type="ECO:0000259" key="17">
    <source>
        <dbReference type="PROSITE" id="PS50886"/>
    </source>
</evidence>
<dbReference type="PROSITE" id="PS50886">
    <property type="entry name" value="TRBD"/>
    <property type="match status" value="1"/>
</dbReference>
<name>A0A1T4PG53_9FIRM</name>
<evidence type="ECO:0000256" key="9">
    <source>
        <dbReference type="ARBA" id="ARBA00022840"/>
    </source>
</evidence>
<dbReference type="FunFam" id="3.30.70.380:FF:000001">
    <property type="entry name" value="Phenylalanine--tRNA ligase beta subunit"/>
    <property type="match status" value="1"/>
</dbReference>
<dbReference type="PANTHER" id="PTHR10947">
    <property type="entry name" value="PHENYLALANYL-TRNA SYNTHETASE BETA CHAIN AND LEUCINE-RICH REPEAT-CONTAINING PROTEIN 47"/>
    <property type="match status" value="1"/>
</dbReference>
<dbReference type="SUPFAM" id="SSF50249">
    <property type="entry name" value="Nucleic acid-binding proteins"/>
    <property type="match status" value="1"/>
</dbReference>
<feature type="binding site" evidence="15">
    <location>
        <position position="482"/>
    </location>
    <ligand>
        <name>Mg(2+)</name>
        <dbReference type="ChEBI" id="CHEBI:18420"/>
        <note>shared with alpha subunit</note>
    </ligand>
</feature>
<feature type="domain" description="B5" evidence="19">
    <location>
        <begin position="422"/>
        <end position="495"/>
    </location>
</feature>
<dbReference type="GO" id="GO:0005524">
    <property type="term" value="F:ATP binding"/>
    <property type="evidence" value="ECO:0007669"/>
    <property type="project" value="UniProtKB-UniRule"/>
</dbReference>
<dbReference type="SMART" id="SM00896">
    <property type="entry name" value="FDX-ACB"/>
    <property type="match status" value="1"/>
</dbReference>
<dbReference type="PROSITE" id="PS51447">
    <property type="entry name" value="FDX_ACB"/>
    <property type="match status" value="1"/>
</dbReference>
<evidence type="ECO:0000256" key="10">
    <source>
        <dbReference type="ARBA" id="ARBA00022842"/>
    </source>
</evidence>
<dbReference type="CDD" id="cd02796">
    <property type="entry name" value="tRNA_bind_bactPheRS"/>
    <property type="match status" value="1"/>
</dbReference>
<keyword evidence="9 15" id="KW-0067">ATP-binding</keyword>
<dbReference type="Pfam" id="PF03483">
    <property type="entry name" value="B3_4"/>
    <property type="match status" value="1"/>
</dbReference>
<dbReference type="InterPro" id="IPR036690">
    <property type="entry name" value="Fdx_antiC-bd_sf"/>
</dbReference>
<sequence>MNTPISWIKAYVPDLQVPVQEFVDKITLSGSHVENYTEYDKNLEKIVVGKVLSVEKHPDADKLVVCKVDVGEAEPIQIVTGAPNVFEGALVPTVLDGGKVAGGHDGGELPKDGIKIKKGKLRGVESFGMMCAIEELGSSKEMYPEAPEDGIYIFSEDSGVKPGDDAVEALGLHDANVEYEITSNRVDCFSILGMAREAAATFDLPFNPPVVTVKEESNEKTSDHISVEIKDTDLCKRYIARVVKNVKIGPSPKWMQQRLRSQGIRPINNIVDITNYIMEEFGQPMHAFDLDTISGNKIIVKRAADGEKFTTLDGQERTLDSNVLMICDAEKEVAIAGIMGGENSMVTDNMTTLLFEAATFDGTNIRLSSKRVGLRTDASSTFEKGLDPNLAEEAINRACQLIEEMGCGEVLKGMVDVYPNPVEPWTLPFEPEKMNTLLGTQIPEADMLHSFDKLGLKYNEADRTLTIPTYRQDLHCMADLAEEVARLYGYDNIPTTLPSTNGGIGGLTFDQEITAMARDVVEANGFSGGMTYSFESPKVFDKLLIPEDSDFRKAIKISNPLGEDFSIMRTVSLNGMLSSLATNFNRRNKNVRLYELGNIYIPKALPLTELPIERMVLTLGMYGEGDFFALKGVVEELTDKLGFADAVDYEPVTSFPFLHPGRQAEIVKGDLKIGYIGQVHPEAVMNYDMKGDVYVAVLYMDILTMLADFDIKYTGIAKFPGSSRDLALVCDKNEFVGKIEKIIKKNGGKILEHVSLFDVYEGDQVPEGKKSVAFSLHFRALDRTLSDAEVNAAVEKILKDLGKHDITLRA</sequence>
<feature type="domain" description="TRNA-binding" evidence="17">
    <location>
        <begin position="40"/>
        <end position="167"/>
    </location>
</feature>
<dbReference type="Gene3D" id="2.40.50.140">
    <property type="entry name" value="Nucleic acid-binding proteins"/>
    <property type="match status" value="1"/>
</dbReference>
<dbReference type="OrthoDB" id="9805455at2"/>
<feature type="binding site" evidence="15">
    <location>
        <position position="479"/>
    </location>
    <ligand>
        <name>Mg(2+)</name>
        <dbReference type="ChEBI" id="CHEBI:18420"/>
        <note>shared with alpha subunit</note>
    </ligand>
</feature>
<comment type="subunit">
    <text evidence="3 15">Tetramer of two alpha and two beta subunits.</text>
</comment>
<dbReference type="InterPro" id="IPR004532">
    <property type="entry name" value="Phe-tRNA-ligase_IIc_bsu_bact"/>
</dbReference>
<keyword evidence="11 16" id="KW-0694">RNA-binding</keyword>
<dbReference type="GO" id="GO:0016740">
    <property type="term" value="F:transferase activity"/>
    <property type="evidence" value="ECO:0007669"/>
    <property type="project" value="UniProtKB-ARBA"/>
</dbReference>
<dbReference type="Pfam" id="PF03147">
    <property type="entry name" value="FDX-ACB"/>
    <property type="match status" value="1"/>
</dbReference>
<dbReference type="SUPFAM" id="SSF56037">
    <property type="entry name" value="PheT/TilS domain"/>
    <property type="match status" value="1"/>
</dbReference>
<dbReference type="SUPFAM" id="SSF46955">
    <property type="entry name" value="Putative DNA-binding domain"/>
    <property type="match status" value="1"/>
</dbReference>
<dbReference type="InterPro" id="IPR009061">
    <property type="entry name" value="DNA-bd_dom_put_sf"/>
</dbReference>
<evidence type="ECO:0000256" key="16">
    <source>
        <dbReference type="PROSITE-ProRule" id="PRU00209"/>
    </source>
</evidence>
<dbReference type="Gene3D" id="3.30.56.10">
    <property type="match status" value="2"/>
</dbReference>
<dbReference type="Gene3D" id="3.30.70.380">
    <property type="entry name" value="Ferrodoxin-fold anticodon-binding domain"/>
    <property type="match status" value="1"/>
</dbReference>
<dbReference type="SUPFAM" id="SSF55681">
    <property type="entry name" value="Class II aaRS and biotin synthetases"/>
    <property type="match status" value="1"/>
</dbReference>
<comment type="cofactor">
    <cofactor evidence="15">
        <name>Mg(2+)</name>
        <dbReference type="ChEBI" id="CHEBI:18420"/>
    </cofactor>
    <text evidence="15">Binds 2 magnesium ions per tetramer.</text>
</comment>
<comment type="subcellular location">
    <subcellularLocation>
        <location evidence="1 15">Cytoplasm</location>
    </subcellularLocation>
</comment>
<dbReference type="InterPro" id="IPR012340">
    <property type="entry name" value="NA-bd_OB-fold"/>
</dbReference>
<dbReference type="InterPro" id="IPR045864">
    <property type="entry name" value="aa-tRNA-synth_II/BPL/LPL"/>
</dbReference>
<dbReference type="Pfam" id="PF01588">
    <property type="entry name" value="tRNA_bind"/>
    <property type="match status" value="1"/>
</dbReference>
<evidence type="ECO:0000256" key="2">
    <source>
        <dbReference type="ARBA" id="ARBA00008653"/>
    </source>
</evidence>
<dbReference type="Proteomes" id="UP000189857">
    <property type="component" value="Unassembled WGS sequence"/>
</dbReference>
<dbReference type="EC" id="6.1.1.20" evidence="15"/>
<evidence type="ECO:0000256" key="13">
    <source>
        <dbReference type="ARBA" id="ARBA00023146"/>
    </source>
</evidence>
<dbReference type="InterPro" id="IPR002547">
    <property type="entry name" value="tRNA-bd_dom"/>
</dbReference>
<evidence type="ECO:0000313" key="21">
    <source>
        <dbReference type="Proteomes" id="UP000189857"/>
    </source>
</evidence>
<dbReference type="AlphaFoldDB" id="A0A1T4PG53"/>
<dbReference type="Gene3D" id="3.50.40.10">
    <property type="entry name" value="Phenylalanyl-trna Synthetase, Chain B, domain 3"/>
    <property type="match status" value="1"/>
</dbReference>
<reference evidence="20 21" key="1">
    <citation type="submission" date="2017-02" db="EMBL/GenBank/DDBJ databases">
        <authorList>
            <person name="Peterson S.W."/>
        </authorList>
    </citation>
    <scope>NUCLEOTIDE SEQUENCE [LARGE SCALE GENOMIC DNA]</scope>
    <source>
        <strain evidence="20 21">ATCC 17233</strain>
    </source>
</reference>
<dbReference type="Pfam" id="PF03484">
    <property type="entry name" value="B5"/>
    <property type="match status" value="1"/>
</dbReference>
<dbReference type="Gene3D" id="3.30.930.10">
    <property type="entry name" value="Bira Bifunctional Protein, Domain 2"/>
    <property type="match status" value="1"/>
</dbReference>
<dbReference type="InterPro" id="IPR005147">
    <property type="entry name" value="tRNA_synthase_B5-dom"/>
</dbReference>
<evidence type="ECO:0000256" key="1">
    <source>
        <dbReference type="ARBA" id="ARBA00004496"/>
    </source>
</evidence>
<dbReference type="InterPro" id="IPR045060">
    <property type="entry name" value="Phe-tRNA-ligase_IIc_bsu"/>
</dbReference>
<dbReference type="GO" id="GO:0140096">
    <property type="term" value="F:catalytic activity, acting on a protein"/>
    <property type="evidence" value="ECO:0007669"/>
    <property type="project" value="UniProtKB-ARBA"/>
</dbReference>
<feature type="binding site" evidence="15">
    <location>
        <position position="483"/>
    </location>
    <ligand>
        <name>Mg(2+)</name>
        <dbReference type="ChEBI" id="CHEBI:18420"/>
        <note>shared with alpha subunit</note>
    </ligand>
</feature>
<dbReference type="CDD" id="cd00769">
    <property type="entry name" value="PheRS_beta_core"/>
    <property type="match status" value="1"/>
</dbReference>
<keyword evidence="5 16" id="KW-0820">tRNA-binding</keyword>
<dbReference type="GO" id="GO:0006432">
    <property type="term" value="P:phenylalanyl-tRNA aminoacylation"/>
    <property type="evidence" value="ECO:0007669"/>
    <property type="project" value="UniProtKB-UniRule"/>
</dbReference>
<dbReference type="RefSeq" id="WP_078787780.1">
    <property type="nucleotide sequence ID" value="NZ_FMTO01000011.1"/>
</dbReference>
<keyword evidence="7 15" id="KW-0479">Metal-binding</keyword>
<dbReference type="GO" id="GO:0009328">
    <property type="term" value="C:phenylalanine-tRNA ligase complex"/>
    <property type="evidence" value="ECO:0007669"/>
    <property type="project" value="TreeGrafter"/>
</dbReference>
<evidence type="ECO:0000256" key="11">
    <source>
        <dbReference type="ARBA" id="ARBA00022884"/>
    </source>
</evidence>
<keyword evidence="6 15" id="KW-0436">Ligase</keyword>
<keyword evidence="8 15" id="KW-0547">Nucleotide-binding</keyword>
<accession>A0A1T4PG53</accession>
<dbReference type="InterPro" id="IPR020825">
    <property type="entry name" value="Phe-tRNA_synthase-like_B3/B4"/>
</dbReference>
<evidence type="ECO:0000256" key="4">
    <source>
        <dbReference type="ARBA" id="ARBA00022490"/>
    </source>
</evidence>
<evidence type="ECO:0000256" key="15">
    <source>
        <dbReference type="HAMAP-Rule" id="MF_00283"/>
    </source>
</evidence>
<dbReference type="Pfam" id="PF17759">
    <property type="entry name" value="tRNA_synthFbeta"/>
    <property type="match status" value="1"/>
</dbReference>
<evidence type="ECO:0000259" key="18">
    <source>
        <dbReference type="PROSITE" id="PS51447"/>
    </source>
</evidence>
<dbReference type="SUPFAM" id="SSF54991">
    <property type="entry name" value="Anticodon-binding domain of PheRS"/>
    <property type="match status" value="1"/>
</dbReference>
<feature type="domain" description="FDX-ACB" evidence="18">
    <location>
        <begin position="717"/>
        <end position="809"/>
    </location>
</feature>
<evidence type="ECO:0000256" key="8">
    <source>
        <dbReference type="ARBA" id="ARBA00022741"/>
    </source>
</evidence>
<dbReference type="FunFam" id="3.50.40.10:FF:000001">
    <property type="entry name" value="Phenylalanine--tRNA ligase beta subunit"/>
    <property type="match status" value="1"/>
</dbReference>
<evidence type="ECO:0000313" key="20">
    <source>
        <dbReference type="EMBL" id="SJZ90535.1"/>
    </source>
</evidence>
<dbReference type="InterPro" id="IPR005121">
    <property type="entry name" value="Fdx_antiC-bd"/>
</dbReference>
<evidence type="ECO:0000256" key="5">
    <source>
        <dbReference type="ARBA" id="ARBA00022555"/>
    </source>
</evidence>